<evidence type="ECO:0000256" key="1">
    <source>
        <dbReference type="SAM" id="MobiDB-lite"/>
    </source>
</evidence>
<sequence length="68" mass="7452">MNQASDSTLNRPDVFGPTADADERTDCSFQKSDRTHGYLTAAQKHVQIIFIPALPKPAAMKFERSSAA</sequence>
<evidence type="ECO:0000313" key="3">
    <source>
        <dbReference type="Proteomes" id="UP001335648"/>
    </source>
</evidence>
<evidence type="ECO:0000313" key="2">
    <source>
        <dbReference type="EMBL" id="KAK5875085.1"/>
    </source>
</evidence>
<feature type="compositionally biased region" description="Polar residues" evidence="1">
    <location>
        <begin position="1"/>
        <end position="10"/>
    </location>
</feature>
<accession>A0AAN7YCB8</accession>
<dbReference type="AlphaFoldDB" id="A0AAN7YCB8"/>
<organism evidence="2 3">
    <name type="scientific">Champsocephalus esox</name>
    <name type="common">pike icefish</name>
    <dbReference type="NCBI Taxonomy" id="159716"/>
    <lineage>
        <taxon>Eukaryota</taxon>
        <taxon>Metazoa</taxon>
        <taxon>Chordata</taxon>
        <taxon>Craniata</taxon>
        <taxon>Vertebrata</taxon>
        <taxon>Euteleostomi</taxon>
        <taxon>Actinopterygii</taxon>
        <taxon>Neopterygii</taxon>
        <taxon>Teleostei</taxon>
        <taxon>Neoteleostei</taxon>
        <taxon>Acanthomorphata</taxon>
        <taxon>Eupercaria</taxon>
        <taxon>Perciformes</taxon>
        <taxon>Notothenioidei</taxon>
        <taxon>Channichthyidae</taxon>
        <taxon>Champsocephalus</taxon>
    </lineage>
</organism>
<protein>
    <submittedName>
        <fullName evidence="2">Uncharacterized protein</fullName>
    </submittedName>
</protein>
<reference evidence="2 3" key="1">
    <citation type="journal article" date="2023" name="Mol. Biol. Evol.">
        <title>Genomics of Secondarily Temperate Adaptation in the Only Non-Antarctic Icefish.</title>
        <authorList>
            <person name="Rivera-Colon A.G."/>
            <person name="Rayamajhi N."/>
            <person name="Minhas B.F."/>
            <person name="Madrigal G."/>
            <person name="Bilyk K.T."/>
            <person name="Yoon V."/>
            <person name="Hune M."/>
            <person name="Gregory S."/>
            <person name="Cheng C.H.C."/>
            <person name="Catchen J.M."/>
        </authorList>
    </citation>
    <scope>NUCLEOTIDE SEQUENCE [LARGE SCALE GENOMIC DNA]</scope>
    <source>
        <strain evidence="2">JC2023a</strain>
    </source>
</reference>
<name>A0AAN7YCB8_9TELE</name>
<dbReference type="EMBL" id="JAULUE010002069">
    <property type="protein sequence ID" value="KAK5875085.1"/>
    <property type="molecule type" value="Genomic_DNA"/>
</dbReference>
<keyword evidence="3" id="KW-1185">Reference proteome</keyword>
<gene>
    <name evidence="2" type="ORF">CesoFtcFv8_027613</name>
</gene>
<proteinExistence type="predicted"/>
<dbReference type="Proteomes" id="UP001335648">
    <property type="component" value="Unassembled WGS sequence"/>
</dbReference>
<comment type="caution">
    <text evidence="2">The sequence shown here is derived from an EMBL/GenBank/DDBJ whole genome shotgun (WGS) entry which is preliminary data.</text>
</comment>
<feature type="region of interest" description="Disordered" evidence="1">
    <location>
        <begin position="1"/>
        <end position="26"/>
    </location>
</feature>